<feature type="domain" description="NACHT" evidence="3">
    <location>
        <begin position="207"/>
        <end position="307"/>
    </location>
</feature>
<evidence type="ECO:0000259" key="3">
    <source>
        <dbReference type="PROSITE" id="PS50837"/>
    </source>
</evidence>
<dbReference type="InterPro" id="IPR032675">
    <property type="entry name" value="LRR_dom_sf"/>
</dbReference>
<evidence type="ECO:0000313" key="5">
    <source>
        <dbReference type="Proteomes" id="UP001186944"/>
    </source>
</evidence>
<evidence type="ECO:0000256" key="1">
    <source>
        <dbReference type="ARBA" id="ARBA00022741"/>
    </source>
</evidence>
<organism evidence="4 5">
    <name type="scientific">Pinctada imbricata</name>
    <name type="common">Atlantic pearl-oyster</name>
    <name type="synonym">Pinctada martensii</name>
    <dbReference type="NCBI Taxonomy" id="66713"/>
    <lineage>
        <taxon>Eukaryota</taxon>
        <taxon>Metazoa</taxon>
        <taxon>Spiralia</taxon>
        <taxon>Lophotrochozoa</taxon>
        <taxon>Mollusca</taxon>
        <taxon>Bivalvia</taxon>
        <taxon>Autobranchia</taxon>
        <taxon>Pteriomorphia</taxon>
        <taxon>Pterioida</taxon>
        <taxon>Pterioidea</taxon>
        <taxon>Pteriidae</taxon>
        <taxon>Pinctada</taxon>
    </lineage>
</organism>
<dbReference type="GO" id="GO:0005524">
    <property type="term" value="F:ATP binding"/>
    <property type="evidence" value="ECO:0007669"/>
    <property type="project" value="UniProtKB-KW"/>
</dbReference>
<proteinExistence type="predicted"/>
<dbReference type="Gene3D" id="3.80.10.10">
    <property type="entry name" value="Ribonuclease Inhibitor"/>
    <property type="match status" value="1"/>
</dbReference>
<evidence type="ECO:0000313" key="4">
    <source>
        <dbReference type="EMBL" id="KAK3085118.1"/>
    </source>
</evidence>
<dbReference type="PANTHER" id="PTHR46312">
    <property type="entry name" value="NACHT DOMAIN-CONTAINING PROTEIN"/>
    <property type="match status" value="1"/>
</dbReference>
<reference evidence="4" key="1">
    <citation type="submission" date="2019-08" db="EMBL/GenBank/DDBJ databases">
        <title>The improved chromosome-level genome for the pearl oyster Pinctada fucata martensii using PacBio sequencing and Hi-C.</title>
        <authorList>
            <person name="Zheng Z."/>
        </authorList>
    </citation>
    <scope>NUCLEOTIDE SEQUENCE</scope>
    <source>
        <strain evidence="4">ZZ-2019</strain>
        <tissue evidence="4">Adductor muscle</tissue>
    </source>
</reference>
<gene>
    <name evidence="4" type="ORF">FSP39_024705</name>
</gene>
<dbReference type="PROSITE" id="PS50837">
    <property type="entry name" value="NACHT"/>
    <property type="match status" value="1"/>
</dbReference>
<dbReference type="Proteomes" id="UP001186944">
    <property type="component" value="Unassembled WGS sequence"/>
</dbReference>
<dbReference type="AlphaFoldDB" id="A0AA89BWH3"/>
<keyword evidence="1" id="KW-0547">Nucleotide-binding</keyword>
<dbReference type="SUPFAM" id="SSF52047">
    <property type="entry name" value="RNI-like"/>
    <property type="match status" value="1"/>
</dbReference>
<sequence length="955" mass="109413">MASANIFTECESEEEVHNKLMTAFCCDYFGAEAWKDKFEKFKLSSFLYLTSPVERTVTTTHDIWDVLERKGLLGLQNYSLLKKLVKDIDGELIDLIEDAEDRISLLKGQDIPKRTRDKVVTIEDEDISVKTLMDVLFKINHYEAQRVPVSPFQKINKLAMEKIFAPLSIREDLEYHCAGRDIEMHEKRTKPVTSADDMFYVDGELVRNVYILGDAAIGKTVFCQWLVKNWCSAKSSNEGFTTWTKTLQQFDFLFYIKLRHVDKSRTSIIDMVCHDVFQSHPELHDVIRKVTSCGRYRCLVVTDGLDEWKISFEAKQSLKVDGIPNIENMANCTFLWSMRPWLMEKFSDFIRGNDRVVEIQGLHLDSINIVIENILVNFYGLDTKSLKYKAKIEAIKQKSHDSRLKSIMQIPLMAIACVQIWYEDKDAGNSMTSLYVALLDLLIRRSNQKLSFSTEITIRILQENLKIINLPEILAESKSIREMISVILKLGKIAHEDLVSDETHLVFRLEDLENRLDDYELNFALNSGLLSKCEAPSTCNEENVSVNFFHKSIQEFLAAMYIENHGIISELFNHLSSIKAIMELGNVLIFLTGLNPKLASSISKHIVNVADSDIDIFQYRLLNEIQYLNKKVDLFYKLQASCYWEVINSKTSKDNTSAVPYHVSDVYLPYKRDNEILRTTAHILTHHHAGIKSLRLWNVPTDGDNSITTTALTQFLEETVSLEALSLGHNIDRTLNRISERFSSLTSLVLSSITLSPDAIIRLQTALQSNNVIQTLGLIHIQCEPASLCDLMKIIPALPRLLRLSIGISNNADKTALRNMLVRMSHLHHIDYYCTNPHDTEYDCGVAQTLCTLSGLRRICLTGVHLGDMGLQLSHNMVCLEKVILTSTTMAKESWTNFIQSITNVKHTVDVDLYNVDIREECIRFIRSSQHFRIVQDKDGHRLLFIRLWPLQTSE</sequence>
<dbReference type="Gene3D" id="3.40.50.300">
    <property type="entry name" value="P-loop containing nucleotide triphosphate hydrolases"/>
    <property type="match status" value="1"/>
</dbReference>
<dbReference type="PANTHER" id="PTHR46312:SF2">
    <property type="entry name" value="NUCLEOTIDE-BINDING OLIGOMERIZATION DOMAIN-CONTAINING PROTEIN 2-LIKE"/>
    <property type="match status" value="1"/>
</dbReference>
<accession>A0AA89BWH3</accession>
<dbReference type="Pfam" id="PF05729">
    <property type="entry name" value="NACHT"/>
    <property type="match status" value="1"/>
</dbReference>
<keyword evidence="5" id="KW-1185">Reference proteome</keyword>
<dbReference type="InterPro" id="IPR027417">
    <property type="entry name" value="P-loop_NTPase"/>
</dbReference>
<name>A0AA89BWH3_PINIB</name>
<dbReference type="EMBL" id="VSWD01000013">
    <property type="protein sequence ID" value="KAK3085118.1"/>
    <property type="molecule type" value="Genomic_DNA"/>
</dbReference>
<evidence type="ECO:0000256" key="2">
    <source>
        <dbReference type="ARBA" id="ARBA00022840"/>
    </source>
</evidence>
<dbReference type="InterPro" id="IPR007111">
    <property type="entry name" value="NACHT_NTPase"/>
</dbReference>
<comment type="caution">
    <text evidence="4">The sequence shown here is derived from an EMBL/GenBank/DDBJ whole genome shotgun (WGS) entry which is preliminary data.</text>
</comment>
<protein>
    <recommendedName>
        <fullName evidence="3">NACHT domain-containing protein</fullName>
    </recommendedName>
</protein>
<keyword evidence="2" id="KW-0067">ATP-binding</keyword>